<evidence type="ECO:0000313" key="3">
    <source>
        <dbReference type="Proteomes" id="UP000298416"/>
    </source>
</evidence>
<protein>
    <recommendedName>
        <fullName evidence="4">TPX2 central domain-containing protein</fullName>
    </recommendedName>
</protein>
<comment type="caution">
    <text evidence="2">The sequence shown here is derived from an EMBL/GenBank/DDBJ whole genome shotgun (WGS) entry which is preliminary data.</text>
</comment>
<organism evidence="2">
    <name type="scientific">Salvia splendens</name>
    <name type="common">Scarlet sage</name>
    <dbReference type="NCBI Taxonomy" id="180675"/>
    <lineage>
        <taxon>Eukaryota</taxon>
        <taxon>Viridiplantae</taxon>
        <taxon>Streptophyta</taxon>
        <taxon>Embryophyta</taxon>
        <taxon>Tracheophyta</taxon>
        <taxon>Spermatophyta</taxon>
        <taxon>Magnoliopsida</taxon>
        <taxon>eudicotyledons</taxon>
        <taxon>Gunneridae</taxon>
        <taxon>Pentapetalae</taxon>
        <taxon>asterids</taxon>
        <taxon>lamiids</taxon>
        <taxon>Lamiales</taxon>
        <taxon>Lamiaceae</taxon>
        <taxon>Nepetoideae</taxon>
        <taxon>Mentheae</taxon>
        <taxon>Salviinae</taxon>
        <taxon>Salvia</taxon>
        <taxon>Salvia subgen. Calosphace</taxon>
        <taxon>core Calosphace</taxon>
    </lineage>
</organism>
<dbReference type="PANTHER" id="PTHR37767">
    <property type="entry name" value="HYDROXYPROLINE-RICH GLYCOPROTEIN FAMILY PROTEIN"/>
    <property type="match status" value="1"/>
</dbReference>
<sequence length="609" mass="67771">MQMAEPNPSKSERKRERQLISVPFIWEERPGMPKKEWKPFSRPVEPPAPPPKFVVSVPFGWEEKPGTPLPSFTQPPKLLTIKYGNWNDDQGDSEGDESSEMELDTCSVGTDVSFCSAKSLLANAPISTTSAVPVQQTCLALVTTDNSRLVQSPGSPASETDSTCSAILVGASFLEWLFPLLVSNSNITNKIGYLEKVPSQGNDVQAIEYQRGSNCSQARRPLLTLGELIMMSRRQSCQRKVNKMHKQQSMDFMRGNAFGCCIFQSGNGINRLPLKWKKRQLQLKLINILVLFFSNEHGKIALSSKQLNHFQTNSFSPPLIPPRNLCSAAFAFPEKQDSAISSTNTPHVTIGAFFLSQMEDFVDDCHVEIDHEYEFDASQFFDFTRTEVDSEIQEVERWFQISGDYPNSRKILSVPSSCNSSKPKKVCSSSDTDSRHGLPPSKKNAKVKGHLAVEDAAKPKPKASHNLSQTRSANFMEPTASHLAKKNAVLHDKQQSSNHFTRLMFQENRSGEHCSDHKGKGPRTVLLQAQPKARKARVPLKLKIIHTEKNLTSKLGRGPITIHQLRVRVEVAMVLFSQSCGHVSRDLISIVELVQCLINPTSLGSSSPC</sequence>
<feature type="region of interest" description="Disordered" evidence="1">
    <location>
        <begin position="416"/>
        <end position="471"/>
    </location>
</feature>
<gene>
    <name evidence="2" type="ORF">SASPL_120354</name>
</gene>
<evidence type="ECO:0008006" key="4">
    <source>
        <dbReference type="Google" id="ProtNLM"/>
    </source>
</evidence>
<evidence type="ECO:0000313" key="2">
    <source>
        <dbReference type="EMBL" id="KAG6418155.1"/>
    </source>
</evidence>
<dbReference type="Proteomes" id="UP000298416">
    <property type="component" value="Unassembled WGS sequence"/>
</dbReference>
<reference evidence="2" key="1">
    <citation type="submission" date="2018-01" db="EMBL/GenBank/DDBJ databases">
        <authorList>
            <person name="Mao J.F."/>
        </authorList>
    </citation>
    <scope>NUCLEOTIDE SEQUENCE</scope>
    <source>
        <strain evidence="2">Huo1</strain>
        <tissue evidence="2">Leaf</tissue>
    </source>
</reference>
<proteinExistence type="predicted"/>
<feature type="compositionally biased region" description="Polar residues" evidence="1">
    <location>
        <begin position="416"/>
        <end position="431"/>
    </location>
</feature>
<accession>A0A8X8XPI6</accession>
<evidence type="ECO:0000256" key="1">
    <source>
        <dbReference type="SAM" id="MobiDB-lite"/>
    </source>
</evidence>
<dbReference type="PANTHER" id="PTHR37767:SF1">
    <property type="entry name" value="HYDROXYPROLINE-RICH GLYCOPROTEIN FAMILY PROTEIN"/>
    <property type="match status" value="1"/>
</dbReference>
<keyword evidence="3" id="KW-1185">Reference proteome</keyword>
<reference evidence="2" key="2">
    <citation type="submission" date="2020-08" db="EMBL/GenBank/DDBJ databases">
        <title>Plant Genome Project.</title>
        <authorList>
            <person name="Zhang R.-G."/>
        </authorList>
    </citation>
    <scope>NUCLEOTIDE SEQUENCE</scope>
    <source>
        <strain evidence="2">Huo1</strain>
        <tissue evidence="2">Leaf</tissue>
    </source>
</reference>
<name>A0A8X8XPI6_SALSN</name>
<dbReference type="EMBL" id="PNBA02000007">
    <property type="protein sequence ID" value="KAG6418155.1"/>
    <property type="molecule type" value="Genomic_DNA"/>
</dbReference>
<dbReference type="AlphaFoldDB" id="A0A8X8XPI6"/>